<dbReference type="InterPro" id="IPR001138">
    <property type="entry name" value="Zn2Cys6_DnaBD"/>
</dbReference>
<dbReference type="STRING" id="447093.C0NZ73"/>
<dbReference type="GO" id="GO:0000981">
    <property type="term" value="F:DNA-binding transcription factor activity, RNA polymerase II-specific"/>
    <property type="evidence" value="ECO:0007669"/>
    <property type="project" value="InterPro"/>
</dbReference>
<dbReference type="InterPro" id="IPR053178">
    <property type="entry name" value="Osmoadaptation_assoc"/>
</dbReference>
<evidence type="ECO:0000313" key="8">
    <source>
        <dbReference type="Proteomes" id="UP000001631"/>
    </source>
</evidence>
<keyword evidence="4" id="KW-0539">Nucleus</keyword>
<feature type="compositionally biased region" description="Low complexity" evidence="5">
    <location>
        <begin position="253"/>
        <end position="271"/>
    </location>
</feature>
<dbReference type="EMBL" id="GG663377">
    <property type="protein sequence ID" value="EEH03513.1"/>
    <property type="molecule type" value="Genomic_DNA"/>
</dbReference>
<feature type="compositionally biased region" description="Polar residues" evidence="5">
    <location>
        <begin position="354"/>
        <end position="364"/>
    </location>
</feature>
<dbReference type="Pfam" id="PF00172">
    <property type="entry name" value="Zn_clus"/>
    <property type="match status" value="1"/>
</dbReference>
<dbReference type="InterPro" id="IPR021858">
    <property type="entry name" value="Fun_TF"/>
</dbReference>
<evidence type="ECO:0000256" key="2">
    <source>
        <dbReference type="ARBA" id="ARBA00023125"/>
    </source>
</evidence>
<dbReference type="GO" id="GO:0008270">
    <property type="term" value="F:zinc ion binding"/>
    <property type="evidence" value="ECO:0007669"/>
    <property type="project" value="InterPro"/>
</dbReference>
<sequence>MDVDVDPGGFRILSRLLSRTRPHLEQGVEEKAENREKRRKLTYIIDRVQPLRLASFAEVPFQGPGMASPAKSAPEEQPVARVPSVAGKNKTRAKQSCIPCRTRKVKCDRIKPCHSCCVRGLPSECEYVASNEDRFLITQADAVASLRKEVGMLKQQLAALGHVPRSELDAADKDLSQTSKKPSLKRPQPSPSDHEHSLANSVPYEKHATLMRIFETIATAPEDIVAKTVAQIRKGTLLDDSSAPLSCSSKHPFSYVESQSSSPESSFSDPQSGDDEEYRQFKKHNPGLKRESVDRASTGEFSTSHPPNTPGSLVVRRKSECGDACLNTLNTPESNKATNGSQPSHESEVPSQGHHASQNRGRNECSIMTTVSPKNFLMEGFLNHFLDDFSPNVDGKTIGTSQTIRAAAGIRMFSPVLSDAFKAVALTYFGHEVADQRIERTGSQIHVSVLRKLQEAINNMHQSNSQGILLTVCLLMCFETFRRTTSESLVSHAYGALKLLEYRGPQSHMFGLDHYCFAELRPYWVAITLIIRKPTFLAKEEWKTIPFSAGSSSKDMMHHLLDQVVDIPSYLAQFDRFMEGINSGCLSNSEVAATQRMLWSWVSDLDQRLRQWKKDWFDSVPSRQPTEVTKQGDDPFPVFRCRDPTTMDLITPTTFVYPDLRIAHTICVYYASHLVLSASDTRPSASLQPSQQYEFACNICRSMEYFIRKAPGNLVNRMAFPLRVAFDVVMESSVERQFIIDIFRLVNDRNKLKLWGTTIPEISSKNRLR</sequence>
<dbReference type="CDD" id="cd00067">
    <property type="entry name" value="GAL4"/>
    <property type="match status" value="1"/>
</dbReference>
<feature type="region of interest" description="Disordered" evidence="5">
    <location>
        <begin position="240"/>
        <end position="364"/>
    </location>
</feature>
<dbReference type="SMART" id="SM00066">
    <property type="entry name" value="GAL4"/>
    <property type="match status" value="1"/>
</dbReference>
<dbReference type="VEuPathDB" id="FungiDB:I7I50_08846"/>
<dbReference type="Pfam" id="PF11951">
    <property type="entry name" value="Fungal_trans_2"/>
    <property type="match status" value="1"/>
</dbReference>
<evidence type="ECO:0000259" key="6">
    <source>
        <dbReference type="PROSITE" id="PS50048"/>
    </source>
</evidence>
<dbReference type="PROSITE" id="PS50048">
    <property type="entry name" value="ZN2_CY6_FUNGAL_2"/>
    <property type="match status" value="1"/>
</dbReference>
<feature type="region of interest" description="Disordered" evidence="5">
    <location>
        <begin position="173"/>
        <end position="199"/>
    </location>
</feature>
<feature type="compositionally biased region" description="Polar residues" evidence="5">
    <location>
        <begin position="327"/>
        <end position="344"/>
    </location>
</feature>
<keyword evidence="1" id="KW-0805">Transcription regulation</keyword>
<dbReference type="PANTHER" id="PTHR38111:SF2">
    <property type="entry name" value="FINGER DOMAIN PROTEIN, PUTATIVE (AFU_ORTHOLOGUE AFUA_1G01560)-RELATED"/>
    <property type="match status" value="1"/>
</dbReference>
<keyword evidence="2" id="KW-0238">DNA-binding</keyword>
<dbReference type="GO" id="GO:0003677">
    <property type="term" value="F:DNA binding"/>
    <property type="evidence" value="ECO:0007669"/>
    <property type="project" value="UniProtKB-KW"/>
</dbReference>
<dbReference type="AlphaFoldDB" id="C0NZ73"/>
<keyword evidence="3" id="KW-0804">Transcription</keyword>
<dbReference type="HOGENOM" id="CLU_030349_0_0_1"/>
<dbReference type="PROSITE" id="PS00463">
    <property type="entry name" value="ZN2_CY6_FUNGAL_1"/>
    <property type="match status" value="1"/>
</dbReference>
<organism evidence="7 8">
    <name type="scientific">Ajellomyces capsulatus (strain G186AR / H82 / ATCC MYA-2454 / RMSCC 2432)</name>
    <name type="common">Darling's disease fungus</name>
    <name type="synonym">Histoplasma capsulatum</name>
    <dbReference type="NCBI Taxonomy" id="447093"/>
    <lineage>
        <taxon>Eukaryota</taxon>
        <taxon>Fungi</taxon>
        <taxon>Dikarya</taxon>
        <taxon>Ascomycota</taxon>
        <taxon>Pezizomycotina</taxon>
        <taxon>Eurotiomycetes</taxon>
        <taxon>Eurotiomycetidae</taxon>
        <taxon>Onygenales</taxon>
        <taxon>Ajellomycetaceae</taxon>
        <taxon>Histoplasma</taxon>
    </lineage>
</organism>
<gene>
    <name evidence="7" type="ORF">HCBG_08453</name>
</gene>
<name>C0NZ73_AJECG</name>
<dbReference type="RefSeq" id="XP_045283994.1">
    <property type="nucleotide sequence ID" value="XM_045435502.1"/>
</dbReference>
<accession>C0NZ73</accession>
<evidence type="ECO:0000256" key="1">
    <source>
        <dbReference type="ARBA" id="ARBA00023015"/>
    </source>
</evidence>
<evidence type="ECO:0000256" key="4">
    <source>
        <dbReference type="ARBA" id="ARBA00023242"/>
    </source>
</evidence>
<dbReference type="GeneID" id="69041469"/>
<protein>
    <recommendedName>
        <fullName evidence="6">Zn(2)-C6 fungal-type domain-containing protein</fullName>
    </recommendedName>
</protein>
<keyword evidence="8" id="KW-1185">Reference proteome</keyword>
<reference evidence="7" key="1">
    <citation type="submission" date="2009-02" db="EMBL/GenBank/DDBJ databases">
        <title>The Genome Sequence of Ajellomyces capsulatus strain G186AR.</title>
        <authorList>
            <consortium name="The Broad Institute Genome Sequencing Platform"/>
            <person name="Champion M."/>
            <person name="Cuomo C."/>
            <person name="Ma L.-J."/>
            <person name="Henn M.R."/>
            <person name="Sil A."/>
            <person name="Goldman B."/>
            <person name="Young S.K."/>
            <person name="Kodira C.D."/>
            <person name="Zeng Q."/>
            <person name="Koehrsen M."/>
            <person name="Alvarado L."/>
            <person name="Berlin A."/>
            <person name="Borenstein D."/>
            <person name="Chen Z."/>
            <person name="Engels R."/>
            <person name="Freedman E."/>
            <person name="Gellesch M."/>
            <person name="Goldberg J."/>
            <person name="Griggs A."/>
            <person name="Gujja S."/>
            <person name="Heiman D."/>
            <person name="Hepburn T."/>
            <person name="Howarth C."/>
            <person name="Jen D."/>
            <person name="Larson L."/>
            <person name="Lewis B."/>
            <person name="Mehta T."/>
            <person name="Park D."/>
            <person name="Pearson M."/>
            <person name="Roberts A."/>
            <person name="Saif S."/>
            <person name="Shea T."/>
            <person name="Shenoy N."/>
            <person name="Sisk P."/>
            <person name="Stolte C."/>
            <person name="Sykes S."/>
            <person name="Walk T."/>
            <person name="White J."/>
            <person name="Yandava C."/>
            <person name="Klein B."/>
            <person name="McEwen J.G."/>
            <person name="Puccia R."/>
            <person name="Goldman G.H."/>
            <person name="Felipe M.S."/>
            <person name="Nino-Vega G."/>
            <person name="San-Blas G."/>
            <person name="Taylor J."/>
            <person name="Mendoza L."/>
            <person name="Galagan J."/>
            <person name="Nusbaum C."/>
            <person name="Birren B."/>
        </authorList>
    </citation>
    <scope>NUCLEOTIDE SEQUENCE</scope>
    <source>
        <strain evidence="7">G186AR</strain>
    </source>
</reference>
<dbReference type="SUPFAM" id="SSF57701">
    <property type="entry name" value="Zn2/Cys6 DNA-binding domain"/>
    <property type="match status" value="1"/>
</dbReference>
<feature type="domain" description="Zn(2)-C6 fungal-type" evidence="6">
    <location>
        <begin position="96"/>
        <end position="127"/>
    </location>
</feature>
<evidence type="ECO:0000313" key="7">
    <source>
        <dbReference type="EMBL" id="EEH03513.1"/>
    </source>
</evidence>
<dbReference type="Gene3D" id="4.10.240.10">
    <property type="entry name" value="Zn(2)-C6 fungal-type DNA-binding domain"/>
    <property type="match status" value="1"/>
</dbReference>
<dbReference type="PANTHER" id="PTHR38111">
    <property type="entry name" value="ZN(2)-C6 FUNGAL-TYPE DOMAIN-CONTAINING PROTEIN-RELATED"/>
    <property type="match status" value="1"/>
</dbReference>
<evidence type="ECO:0000256" key="5">
    <source>
        <dbReference type="SAM" id="MobiDB-lite"/>
    </source>
</evidence>
<dbReference type="Proteomes" id="UP000001631">
    <property type="component" value="Unassembled WGS sequence"/>
</dbReference>
<evidence type="ECO:0000256" key="3">
    <source>
        <dbReference type="ARBA" id="ARBA00023163"/>
    </source>
</evidence>
<dbReference type="InterPro" id="IPR036864">
    <property type="entry name" value="Zn2-C6_fun-type_DNA-bd_sf"/>
</dbReference>
<dbReference type="InParanoid" id="C0NZ73"/>
<proteinExistence type="predicted"/>